<accession>A0A194AGT7</accession>
<evidence type="ECO:0000313" key="2">
    <source>
        <dbReference type="Proteomes" id="UP000095200"/>
    </source>
</evidence>
<dbReference type="EMBL" id="BDFE01000017">
    <property type="protein sequence ID" value="GAU09292.1"/>
    <property type="molecule type" value="Genomic_DNA"/>
</dbReference>
<reference evidence="2" key="1">
    <citation type="submission" date="2016-06" db="EMBL/GenBank/DDBJ databases">
        <title>Draft genome sequence of Desulfoplanes formicivorans strain Pf12B.</title>
        <authorList>
            <person name="Watanabe M."/>
            <person name="Kojima H."/>
            <person name="Fukui M."/>
        </authorList>
    </citation>
    <scope>NUCLEOTIDE SEQUENCE [LARGE SCALE GENOMIC DNA]</scope>
    <source>
        <strain evidence="2">Pf12B</strain>
    </source>
</reference>
<dbReference type="Proteomes" id="UP000095200">
    <property type="component" value="Unassembled WGS sequence"/>
</dbReference>
<comment type="caution">
    <text evidence="1">The sequence shown here is derived from an EMBL/GenBank/DDBJ whole genome shotgun (WGS) entry which is preliminary data.</text>
</comment>
<evidence type="ECO:0000313" key="1">
    <source>
        <dbReference type="EMBL" id="GAU09292.1"/>
    </source>
</evidence>
<dbReference type="STRING" id="1592317.DPF_2015"/>
<dbReference type="AlphaFoldDB" id="A0A194AGT7"/>
<gene>
    <name evidence="1" type="ORF">DPF_2015</name>
</gene>
<sequence>MLGKRSRDEVCRYILDGMAAGKGSRGFKSAPVFVLFYEDEKTSEFGPGHLKGNDARWEFSPIPPWRVRS</sequence>
<name>A0A194AGT7_9BACT</name>
<protein>
    <submittedName>
        <fullName evidence="1">Uncharacterized protein</fullName>
    </submittedName>
</protein>
<proteinExistence type="predicted"/>
<organism evidence="1 2">
    <name type="scientific">Desulfoplanes formicivorans</name>
    <dbReference type="NCBI Taxonomy" id="1592317"/>
    <lineage>
        <taxon>Bacteria</taxon>
        <taxon>Pseudomonadati</taxon>
        <taxon>Thermodesulfobacteriota</taxon>
        <taxon>Desulfovibrionia</taxon>
        <taxon>Desulfovibrionales</taxon>
        <taxon>Desulfoplanaceae</taxon>
        <taxon>Desulfoplanes</taxon>
    </lineage>
</organism>
<keyword evidence="2" id="KW-1185">Reference proteome</keyword>